<evidence type="ECO:0000313" key="2">
    <source>
        <dbReference type="EMBL" id="AUB40707.1"/>
    </source>
</evidence>
<dbReference type="RefSeq" id="WP_100901335.1">
    <property type="nucleotide sequence ID" value="NZ_CAWNNC010000001.1"/>
</dbReference>
<accession>A0A2K8SZ36</accession>
<proteinExistence type="predicted"/>
<organism evidence="2 3">
    <name type="scientific">Nostoc flagelliforme CCNUN1</name>
    <dbReference type="NCBI Taxonomy" id="2038116"/>
    <lineage>
        <taxon>Bacteria</taxon>
        <taxon>Bacillati</taxon>
        <taxon>Cyanobacteriota</taxon>
        <taxon>Cyanophyceae</taxon>
        <taxon>Nostocales</taxon>
        <taxon>Nostocaceae</taxon>
        <taxon>Nostoc</taxon>
    </lineage>
</organism>
<sequence>MTPSANEIQKLIADIDNLLASGGKRVSRFLSGQAQEPKEVLERIRNFLVRLEEKEALENGIPNQSSEEPRSPLALAEPSPLLTKFINQGNNQYPLPRPEPNREQSTVGAGQLKSELSSLIQPLRSELELLLQERAALIHEIRQLEQRRLQNYSLAQQLTNQEQMITEFLQVLMSRLVPTLTPLLAQTRENSASSSGANSANSEPATSATQPLLESPDPAERLTNLARELDQRLLSLDGTVNVVFEALQRNINTYHESLSQALARMHSKGMEGEQLMASFLNNLTQHLQQQSPSSQRSFLEVESDTPASLADPAEITAGVAPQPLELIQPETSSLTIDPKQQDTMIAEDLDAVLLQLGIDSSQSSQSQTELPQDISALIGDEVDQLYASLFGTGDVNNPSLEVSTASESTLNIAEGPSVPPIGDSEAVTADTDLFDLSNVHPQTTQQTPVETTASSDSQEELFFEEDTDLELVSFSTPQAVSATDSLSLSNQPASADTINTLTELLPDINNDQELLKVSFSTDNGTTTAPVTPEVPEIAEIASSVNNETTTAPVTPEVAEIAEIAIATPEVLINDDQPELSSDNYIAASPQENLLSVESNQAPAVLDISLDEEQLQQLDRDLANFDRQLNSESQPATNLDIFSELLDENQDIIPTTFPEPPTENLQIVEENTSTAAFFSLAVPQVETEQEKEITTPDEEISLPPISNSINNPESLNVLESVWYLGIDLGTTGISAALLNSSTFVVHPIYWSAENPPGTTSFQQSFRLPTEVYLPTASVPHGENESIEVHERTTPAAVPQDKVPDRSATTPATRTTTDATINNLYSAQLKPYLQVAIPYKSERQKWEPVLQLNEFSAGPLIWVVRSLSKLLLTLKSEKTCTTPSLIAAAMGISEQDFPKIINNIAGVICTCPSSWSEQYRFNVREALLTSKLIQHPQQVFFVEEAIASLLPELDAANGEQVKLSQHQGSHPAKTSEHPIIGNTLVINIGTTATEMLLVNVPETLQQLTYNDFMLHSFAYAGKGIEQDIICQLLLPPKSRQSRSETQSDACGGLRLRKTTTNNPWQWQPSIPGLDQMRWQSLGLEELELPRVGEPDITARIRLQQRLESSLLGQAVLDAALALKLILQHQESFTLDLADQQWILQRRDLESQVFIPFVRRLNRELNKLLVARGIPTESINQAILTGGVACVGTVNRWLRQKLPSAKIIQDLYLGENGAPNCSRVAYGLAMLPLHPQILDIPRQQYTDYFLFTELLRLLPDRSLSFGEVIQLFEGRGINTRTCQQRLLAFLEGELPSGLIPSVTDSAWLTQSSQENPDYQAIATAPLFEKQGSLTYRPNSQQLLSLRRYLDAIKASNQQSLEEPYLVNFALEVNH</sequence>
<evidence type="ECO:0000313" key="3">
    <source>
        <dbReference type="Proteomes" id="UP000232003"/>
    </source>
</evidence>
<feature type="region of interest" description="Disordered" evidence="1">
    <location>
        <begin position="779"/>
        <end position="813"/>
    </location>
</feature>
<dbReference type="EMBL" id="CP024785">
    <property type="protein sequence ID" value="AUB40707.1"/>
    <property type="molecule type" value="Genomic_DNA"/>
</dbReference>
<feature type="compositionally biased region" description="Polar residues" evidence="1">
    <location>
        <begin position="203"/>
        <end position="212"/>
    </location>
</feature>
<feature type="compositionally biased region" description="Low complexity" evidence="1">
    <location>
        <begin position="190"/>
        <end position="202"/>
    </location>
</feature>
<reference evidence="2 3" key="1">
    <citation type="submission" date="2017-11" db="EMBL/GenBank/DDBJ databases">
        <title>Complete genome of a free-living desiccation-tolerant cyanobacterium and its photosynthetic adaptation to extreme terrestrial habitat.</title>
        <authorList>
            <person name="Shang J."/>
        </authorList>
    </citation>
    <scope>NUCLEOTIDE SEQUENCE [LARGE SCALE GENOMIC DNA]</scope>
    <source>
        <strain evidence="2 3">CCNUN1</strain>
    </source>
</reference>
<feature type="region of interest" description="Disordered" evidence="1">
    <location>
        <begin position="89"/>
        <end position="110"/>
    </location>
</feature>
<dbReference type="Proteomes" id="UP000232003">
    <property type="component" value="Chromosome"/>
</dbReference>
<keyword evidence="3" id="KW-1185">Reference proteome</keyword>
<protein>
    <submittedName>
        <fullName evidence="2">Molecular chaperone DnaK</fullName>
    </submittedName>
</protein>
<name>A0A2K8SZ36_9NOSO</name>
<feature type="region of interest" description="Disordered" evidence="1">
    <location>
        <begin position="188"/>
        <end position="216"/>
    </location>
</feature>
<gene>
    <name evidence="2" type="ORF">COO91_06730</name>
</gene>
<evidence type="ECO:0000256" key="1">
    <source>
        <dbReference type="SAM" id="MobiDB-lite"/>
    </source>
</evidence>
<dbReference type="KEGG" id="nfl:COO91_06730"/>
<feature type="compositionally biased region" description="Low complexity" evidence="1">
    <location>
        <begin position="804"/>
        <end position="813"/>
    </location>
</feature>
<feature type="compositionally biased region" description="Basic and acidic residues" evidence="1">
    <location>
        <begin position="780"/>
        <end position="791"/>
    </location>
</feature>
<dbReference type="OrthoDB" id="437233at2"/>